<feature type="compositionally biased region" description="Acidic residues" evidence="1">
    <location>
        <begin position="37"/>
        <end position="46"/>
    </location>
</feature>
<sequence>MTDKDEEDGDGDDLREMNISNLPKATARLFNEPMTDKDEEDGDGDDLREMNISNLPKATARLWAKYSVVIPPNHVGEETIIRAGRCEENLHEDGTIMEVLDEEVRENCADRTKKILTSCDIATEFDISQRKVLQALVTRYPTCSALDVKELGCYSETPVRIELTSEEKVTYRPYRLGHYERRQCELS</sequence>
<name>A0AAW1MJ74_POPJA</name>
<accession>A0AAW1MJ74</accession>
<comment type="caution">
    <text evidence="2">The sequence shown here is derived from an EMBL/GenBank/DDBJ whole genome shotgun (WGS) entry which is preliminary data.</text>
</comment>
<feature type="compositionally biased region" description="Acidic residues" evidence="1">
    <location>
        <begin position="1"/>
        <end position="13"/>
    </location>
</feature>
<gene>
    <name evidence="2" type="ORF">QE152_g5241</name>
</gene>
<proteinExistence type="predicted"/>
<evidence type="ECO:0000256" key="1">
    <source>
        <dbReference type="SAM" id="MobiDB-lite"/>
    </source>
</evidence>
<dbReference type="Proteomes" id="UP001458880">
    <property type="component" value="Unassembled WGS sequence"/>
</dbReference>
<keyword evidence="3" id="KW-1185">Reference proteome</keyword>
<evidence type="ECO:0000313" key="2">
    <source>
        <dbReference type="EMBL" id="KAK9747453.1"/>
    </source>
</evidence>
<dbReference type="AlphaFoldDB" id="A0AAW1MJ74"/>
<protein>
    <submittedName>
        <fullName evidence="2">Uncharacterized protein</fullName>
    </submittedName>
</protein>
<evidence type="ECO:0000313" key="3">
    <source>
        <dbReference type="Proteomes" id="UP001458880"/>
    </source>
</evidence>
<organism evidence="2 3">
    <name type="scientific">Popillia japonica</name>
    <name type="common">Japanese beetle</name>
    <dbReference type="NCBI Taxonomy" id="7064"/>
    <lineage>
        <taxon>Eukaryota</taxon>
        <taxon>Metazoa</taxon>
        <taxon>Ecdysozoa</taxon>
        <taxon>Arthropoda</taxon>
        <taxon>Hexapoda</taxon>
        <taxon>Insecta</taxon>
        <taxon>Pterygota</taxon>
        <taxon>Neoptera</taxon>
        <taxon>Endopterygota</taxon>
        <taxon>Coleoptera</taxon>
        <taxon>Polyphaga</taxon>
        <taxon>Scarabaeiformia</taxon>
        <taxon>Scarabaeidae</taxon>
        <taxon>Rutelinae</taxon>
        <taxon>Popillia</taxon>
    </lineage>
</organism>
<reference evidence="2 3" key="1">
    <citation type="journal article" date="2024" name="BMC Genomics">
        <title>De novo assembly and annotation of Popillia japonica's genome with initial clues to its potential as an invasive pest.</title>
        <authorList>
            <person name="Cucini C."/>
            <person name="Boschi S."/>
            <person name="Funari R."/>
            <person name="Cardaioli E."/>
            <person name="Iannotti N."/>
            <person name="Marturano G."/>
            <person name="Paoli F."/>
            <person name="Bruttini M."/>
            <person name="Carapelli A."/>
            <person name="Frati F."/>
            <person name="Nardi F."/>
        </authorList>
    </citation>
    <scope>NUCLEOTIDE SEQUENCE [LARGE SCALE GENOMIC DNA]</scope>
    <source>
        <strain evidence="2">DMR45628</strain>
    </source>
</reference>
<dbReference type="EMBL" id="JASPKY010000030">
    <property type="protein sequence ID" value="KAK9747453.1"/>
    <property type="molecule type" value="Genomic_DNA"/>
</dbReference>
<feature type="region of interest" description="Disordered" evidence="1">
    <location>
        <begin position="1"/>
        <end position="46"/>
    </location>
</feature>